<reference evidence="5" key="1">
    <citation type="submission" date="2021-04" db="EMBL/GenBank/DDBJ databases">
        <title>Dactylosporangium aurantiacum NRRL B-8018 full assembly.</title>
        <authorList>
            <person name="Hartkoorn R.C."/>
            <person name="Beaudoing E."/>
            <person name="Hot D."/>
        </authorList>
    </citation>
    <scope>NUCLEOTIDE SEQUENCE</scope>
    <source>
        <strain evidence="5">NRRL B-8018</strain>
    </source>
</reference>
<dbReference type="Pfam" id="PF13560">
    <property type="entry name" value="HTH_31"/>
    <property type="match status" value="1"/>
</dbReference>
<dbReference type="RefSeq" id="WP_052386403.1">
    <property type="nucleotide sequence ID" value="NZ_CP073767.1"/>
</dbReference>
<feature type="repeat" description="WD" evidence="3">
    <location>
        <begin position="792"/>
        <end position="833"/>
    </location>
</feature>
<feature type="repeat" description="WD" evidence="3">
    <location>
        <begin position="1190"/>
        <end position="1231"/>
    </location>
</feature>
<dbReference type="Proteomes" id="UP001058003">
    <property type="component" value="Chromosome"/>
</dbReference>
<evidence type="ECO:0000313" key="6">
    <source>
        <dbReference type="Proteomes" id="UP001058003"/>
    </source>
</evidence>
<gene>
    <name evidence="5" type="ORF">Daura_28485</name>
</gene>
<feature type="repeat" description="WD" evidence="3">
    <location>
        <begin position="834"/>
        <end position="875"/>
    </location>
</feature>
<feature type="repeat" description="WD" evidence="3">
    <location>
        <begin position="700"/>
        <end position="734"/>
    </location>
</feature>
<dbReference type="InterPro" id="IPR015943">
    <property type="entry name" value="WD40/YVTN_repeat-like_dom_sf"/>
</dbReference>
<name>A0A9Q9I9A2_9ACTN</name>
<dbReference type="InterPro" id="IPR050349">
    <property type="entry name" value="WD_LIS1/nudF_dynein_reg"/>
</dbReference>
<feature type="repeat" description="WD" evidence="3">
    <location>
        <begin position="744"/>
        <end position="777"/>
    </location>
</feature>
<dbReference type="OrthoDB" id="134501at2"/>
<evidence type="ECO:0000256" key="2">
    <source>
        <dbReference type="ARBA" id="ARBA00022737"/>
    </source>
</evidence>
<dbReference type="SMART" id="SM00320">
    <property type="entry name" value="WD40"/>
    <property type="match status" value="11"/>
</dbReference>
<feature type="repeat" description="WD" evidence="3">
    <location>
        <begin position="883"/>
        <end position="916"/>
    </location>
</feature>
<dbReference type="Pfam" id="PF20703">
    <property type="entry name" value="nSTAND1"/>
    <property type="match status" value="1"/>
</dbReference>
<organism evidence="5 6">
    <name type="scientific">Dactylosporangium aurantiacum</name>
    <dbReference type="NCBI Taxonomy" id="35754"/>
    <lineage>
        <taxon>Bacteria</taxon>
        <taxon>Bacillati</taxon>
        <taxon>Actinomycetota</taxon>
        <taxon>Actinomycetes</taxon>
        <taxon>Micromonosporales</taxon>
        <taxon>Micromonosporaceae</taxon>
        <taxon>Dactylosporangium</taxon>
    </lineage>
</organism>
<sequence length="1261" mass="132424">MPEASDLPDPSRIGSRVAFSRELTLLRQRAGLTVREVAASTGDFRNHSTVGDWFAGRGLPSAASRELLVRVLAACGVDDPQPWLHAWEGLRRLPGPRARGPAPYRGLAGFEAEHAEWFFGREAMTAQLLGRLTALHETGGGCLVVVGASGSGKSSLLRAGLIPAVRRDGLGGVPYDVGLCTPGPRPREVLAAVPGGERRLLVVDQFEEVFTVCVDDAERQASLTALVGLPDTIVVLGLRADFYASALRHPELVAAIRDQQFTVGPMSESELRRAIVEPARKAGLEVADGLVELLVTEAGPRGGGPGWGRGTGALPLLSHALYATWQHTRDRRLTVGDYREVGGIDGAVAASADAVYDALDAADRDLARRLFLSLVHVAADTVDTRRRVGVEDLIAECGEPAQRVRAVLDRFVDQRLVTADADAVHLAHEALLTAWPRLREWLAVDRAGLLVGRRLHEAAVTWQHEHRDPAALYRGTRLAVAREWAATKGPHGAIGPVARAFLDASLAREAAELGAGRRRTRRLRALVAALTVLSLLATGATALAVRAQRAADRQRDAAVSRKVAGELADLRVDNPALANQLSLAAYRLSPTVEARGGLLSALSSPYAIRLTGHAGYVHKVAYRPDGRLLASAGGQREVRLWDTRDPRRPAPAGEFVAHEDFVAALAFRPDGRVLATGSGDHTAALWDVSDPHRPTRLAVLTGHTDLVAAVAYRPDGDILATAGVDGTVRLWDVSAPRAPVLRATLGGTAAVTAAAFSPDGATLATAGEDRTIRLWRLTGPPAGVTAAPAAALTGHTGTVAGVAFSPDGTVLASAGADHTARLWSVAAGTALGTLEGHTEAVNCVAFSPDGRTLATGSVDNTARLWDVTRPAAPATVLVSHTGAPGDTGSIASVAFSPDGDSLASGGYDHTVRLWQLPGPPSTGLPGAVRPMTLGGDGHRLYLSNGATGTALRWTIGDGRLTDPVEVPAGGAAAFSADAGLLAAASRTDLQLRDLTGPAVGAELATRPLAGPPDERLVAVRPDGRLLVVLSIHFRTGEVWDLGDARRPARVAQFALDAHTNSLNSAFFAPDGRVLATAGFDHTVRLWDLADPAHPAAAGVLEGHTEPVNAVAFSPDGHTAATTGNDRTVRLWDVSDPRRPAALAVLIGHTGYVDGVVFGPDGRMLATAGVDRTVRLWDVTDRRAPTAWATLTGHSAAVNSVVFGAAGRVVVSGGEDGTVRFWDTDTARVAARVCALAYPRLTREEWAQYFPGLPFDPPCGPA</sequence>
<dbReference type="CDD" id="cd00093">
    <property type="entry name" value="HTH_XRE"/>
    <property type="match status" value="1"/>
</dbReference>
<dbReference type="InterPro" id="IPR019775">
    <property type="entry name" value="WD40_repeat_CS"/>
</dbReference>
<dbReference type="PROSITE" id="PS00678">
    <property type="entry name" value="WD_REPEATS_1"/>
    <property type="match status" value="7"/>
</dbReference>
<proteinExistence type="predicted"/>
<keyword evidence="2" id="KW-0677">Repeat</keyword>
<feature type="repeat" description="WD" evidence="3">
    <location>
        <begin position="610"/>
        <end position="651"/>
    </location>
</feature>
<dbReference type="Pfam" id="PF00400">
    <property type="entry name" value="WD40"/>
    <property type="match status" value="11"/>
</dbReference>
<dbReference type="AlphaFoldDB" id="A0A9Q9I9A2"/>
<dbReference type="InterPro" id="IPR049052">
    <property type="entry name" value="nSTAND1"/>
</dbReference>
<accession>A0A9Q9I9A2</accession>
<dbReference type="EMBL" id="CP073767">
    <property type="protein sequence ID" value="UWZ50751.1"/>
    <property type="molecule type" value="Genomic_DNA"/>
</dbReference>
<dbReference type="InterPro" id="IPR011047">
    <property type="entry name" value="Quinoprotein_ADH-like_sf"/>
</dbReference>
<dbReference type="InterPro" id="IPR036322">
    <property type="entry name" value="WD40_repeat_dom_sf"/>
</dbReference>
<feature type="domain" description="Novel STAND NTPase 1" evidence="4">
    <location>
        <begin position="103"/>
        <end position="469"/>
    </location>
</feature>
<feature type="repeat" description="WD" evidence="3">
    <location>
        <begin position="1100"/>
        <end position="1141"/>
    </location>
</feature>
<dbReference type="InterPro" id="IPR001680">
    <property type="entry name" value="WD40_rpt"/>
</dbReference>
<evidence type="ECO:0000256" key="1">
    <source>
        <dbReference type="ARBA" id="ARBA00022574"/>
    </source>
</evidence>
<feature type="repeat" description="WD" evidence="3">
    <location>
        <begin position="1055"/>
        <end position="1088"/>
    </location>
</feature>
<dbReference type="SUPFAM" id="SSF50978">
    <property type="entry name" value="WD40 repeat-like"/>
    <property type="match status" value="1"/>
</dbReference>
<dbReference type="SUPFAM" id="SSF52540">
    <property type="entry name" value="P-loop containing nucleoside triphosphate hydrolases"/>
    <property type="match status" value="1"/>
</dbReference>
<dbReference type="PANTHER" id="PTHR44129">
    <property type="entry name" value="WD REPEAT-CONTAINING PROTEIN POP1"/>
    <property type="match status" value="1"/>
</dbReference>
<dbReference type="PRINTS" id="PR00320">
    <property type="entry name" value="GPROTEINBRPT"/>
</dbReference>
<dbReference type="PROSITE" id="PS50082">
    <property type="entry name" value="WD_REPEATS_2"/>
    <property type="match status" value="11"/>
</dbReference>
<dbReference type="InterPro" id="IPR027417">
    <property type="entry name" value="P-loop_NTPase"/>
</dbReference>
<evidence type="ECO:0000259" key="4">
    <source>
        <dbReference type="Pfam" id="PF20703"/>
    </source>
</evidence>
<dbReference type="SUPFAM" id="SSF50998">
    <property type="entry name" value="Quinoprotein alcohol dehydrogenase-like"/>
    <property type="match status" value="1"/>
</dbReference>
<protein>
    <recommendedName>
        <fullName evidence="4">Novel STAND NTPase 1 domain-containing protein</fullName>
    </recommendedName>
</protein>
<evidence type="ECO:0000256" key="3">
    <source>
        <dbReference type="PROSITE-ProRule" id="PRU00221"/>
    </source>
</evidence>
<keyword evidence="1 3" id="KW-0853">WD repeat</keyword>
<dbReference type="CDD" id="cd00200">
    <property type="entry name" value="WD40"/>
    <property type="match status" value="2"/>
</dbReference>
<feature type="repeat" description="WD" evidence="3">
    <location>
        <begin position="655"/>
        <end position="696"/>
    </location>
</feature>
<keyword evidence="6" id="KW-1185">Reference proteome</keyword>
<dbReference type="InterPro" id="IPR020472">
    <property type="entry name" value="WD40_PAC1"/>
</dbReference>
<dbReference type="InterPro" id="IPR001387">
    <property type="entry name" value="Cro/C1-type_HTH"/>
</dbReference>
<feature type="repeat" description="WD" evidence="3">
    <location>
        <begin position="1145"/>
        <end position="1186"/>
    </location>
</feature>
<dbReference type="KEGG" id="daur:Daura_28485"/>
<evidence type="ECO:0000313" key="5">
    <source>
        <dbReference type="EMBL" id="UWZ50751.1"/>
    </source>
</evidence>
<dbReference type="Gene3D" id="2.130.10.10">
    <property type="entry name" value="YVTN repeat-like/Quinoprotein amine dehydrogenase"/>
    <property type="match status" value="4"/>
</dbReference>
<dbReference type="CDD" id="cd00267">
    <property type="entry name" value="ABC_ATPase"/>
    <property type="match status" value="1"/>
</dbReference>
<dbReference type="PROSITE" id="PS50294">
    <property type="entry name" value="WD_REPEATS_REGION"/>
    <property type="match status" value="11"/>
</dbReference>